<dbReference type="EMBL" id="JACIDN010000002">
    <property type="protein sequence ID" value="MBB3901427.1"/>
    <property type="molecule type" value="Genomic_DNA"/>
</dbReference>
<feature type="compositionally biased region" description="Basic and acidic residues" evidence="1">
    <location>
        <begin position="7"/>
        <end position="43"/>
    </location>
</feature>
<accession>A0A7W6AKG8</accession>
<name>A0A7W6AKG8_9HYPH</name>
<feature type="region of interest" description="Disordered" evidence="1">
    <location>
        <begin position="1"/>
        <end position="62"/>
    </location>
</feature>
<dbReference type="RefSeq" id="WP_183503628.1">
    <property type="nucleotide sequence ID" value="NZ_BSPG01000003.1"/>
</dbReference>
<dbReference type="Proteomes" id="UP000517759">
    <property type="component" value="Unassembled WGS sequence"/>
</dbReference>
<evidence type="ECO:0000313" key="3">
    <source>
        <dbReference type="Proteomes" id="UP000517759"/>
    </source>
</evidence>
<sequence>MSNTTTSHDRKHGDPHDGSRSGDEKQKNVAPDAVKDPNQKTEGKPGLPSDSGQGRDADPGGG</sequence>
<evidence type="ECO:0000256" key="1">
    <source>
        <dbReference type="SAM" id="MobiDB-lite"/>
    </source>
</evidence>
<gene>
    <name evidence="2" type="ORF">GGR33_000913</name>
</gene>
<evidence type="ECO:0000313" key="2">
    <source>
        <dbReference type="EMBL" id="MBB3901427.1"/>
    </source>
</evidence>
<proteinExistence type="predicted"/>
<feature type="compositionally biased region" description="Basic and acidic residues" evidence="1">
    <location>
        <begin position="53"/>
        <end position="62"/>
    </location>
</feature>
<reference evidence="2 3" key="1">
    <citation type="submission" date="2020-08" db="EMBL/GenBank/DDBJ databases">
        <title>Genomic Encyclopedia of Type Strains, Phase IV (KMG-IV): sequencing the most valuable type-strain genomes for metagenomic binning, comparative biology and taxonomic classification.</title>
        <authorList>
            <person name="Goeker M."/>
        </authorList>
    </citation>
    <scope>NUCLEOTIDE SEQUENCE [LARGE SCALE GENOMIC DNA]</scope>
    <source>
        <strain evidence="2 3">DSM 24105</strain>
    </source>
</reference>
<comment type="caution">
    <text evidence="2">The sequence shown here is derived from an EMBL/GenBank/DDBJ whole genome shotgun (WGS) entry which is preliminary data.</text>
</comment>
<dbReference type="AlphaFoldDB" id="A0A7W6AKG8"/>
<protein>
    <submittedName>
        <fullName evidence="2">Uncharacterized protein</fullName>
    </submittedName>
</protein>
<organism evidence="2 3">
    <name type="scientific">Methylobacterium brachythecii</name>
    <dbReference type="NCBI Taxonomy" id="1176177"/>
    <lineage>
        <taxon>Bacteria</taxon>
        <taxon>Pseudomonadati</taxon>
        <taxon>Pseudomonadota</taxon>
        <taxon>Alphaproteobacteria</taxon>
        <taxon>Hyphomicrobiales</taxon>
        <taxon>Methylobacteriaceae</taxon>
        <taxon>Methylobacterium</taxon>
    </lineage>
</organism>